<dbReference type="AlphaFoldDB" id="A0A2C5ND97"/>
<proteinExistence type="predicted"/>
<name>A0A2C5ND97_9BACI</name>
<comment type="caution">
    <text evidence="2">The sequence shown here is derived from an EMBL/GenBank/DDBJ whole genome shotgun (WGS) entry which is preliminary data.</text>
</comment>
<evidence type="ECO:0000313" key="2">
    <source>
        <dbReference type="EMBL" id="PHG57468.1"/>
    </source>
</evidence>
<protein>
    <submittedName>
        <fullName evidence="2">Uncharacterized protein</fullName>
    </submittedName>
</protein>
<evidence type="ECO:0000313" key="3">
    <source>
        <dbReference type="Proteomes" id="UP000222503"/>
    </source>
</evidence>
<gene>
    <name evidence="2" type="ORF">COI65_23135</name>
</gene>
<feature type="region of interest" description="Disordered" evidence="1">
    <location>
        <begin position="25"/>
        <end position="77"/>
    </location>
</feature>
<organism evidence="2 3">
    <name type="scientific">Bacillus wiedmannii</name>
    <dbReference type="NCBI Taxonomy" id="1890302"/>
    <lineage>
        <taxon>Bacteria</taxon>
        <taxon>Bacillati</taxon>
        <taxon>Bacillota</taxon>
        <taxon>Bacilli</taxon>
        <taxon>Bacillales</taxon>
        <taxon>Bacillaceae</taxon>
        <taxon>Bacillus</taxon>
        <taxon>Bacillus cereus group</taxon>
    </lineage>
</organism>
<reference evidence="2 3" key="1">
    <citation type="submission" date="2017-09" db="EMBL/GenBank/DDBJ databases">
        <title>Large-scale bioinformatics analysis of Bacillus genomes uncovers conserved roles of natural products in bacterial physiology.</title>
        <authorList>
            <consortium name="Agbiome Team Llc"/>
            <person name="Bleich R.M."/>
            <person name="Grubbs K.J."/>
            <person name="Santa Maria K.C."/>
            <person name="Allen S.E."/>
            <person name="Farag S."/>
            <person name="Shank E.A."/>
            <person name="Bowers A."/>
        </authorList>
    </citation>
    <scope>NUCLEOTIDE SEQUENCE [LARGE SCALE GENOMIC DNA]</scope>
    <source>
        <strain evidence="2 3">AFS029838</strain>
    </source>
</reference>
<evidence type="ECO:0000256" key="1">
    <source>
        <dbReference type="SAM" id="MobiDB-lite"/>
    </source>
</evidence>
<feature type="compositionally biased region" description="Basic residues" evidence="1">
    <location>
        <begin position="56"/>
        <end position="77"/>
    </location>
</feature>
<dbReference type="Proteomes" id="UP000222503">
    <property type="component" value="Unassembled WGS sequence"/>
</dbReference>
<accession>A0A2C5ND97</accession>
<sequence>MGLTPRRVGRREIIRPGDARASTDVIAWGHADRRRTPHAAASARRPRRELGERQPSVRRGRRRDRRSRAARPPHHGE</sequence>
<dbReference type="EMBL" id="NUUQ01000043">
    <property type="protein sequence ID" value="PHG57468.1"/>
    <property type="molecule type" value="Genomic_DNA"/>
</dbReference>